<evidence type="ECO:0000256" key="6">
    <source>
        <dbReference type="ARBA" id="ARBA00023139"/>
    </source>
</evidence>
<keyword evidence="6" id="KW-0564">Palmitate</keyword>
<evidence type="ECO:0000259" key="9">
    <source>
        <dbReference type="Pfam" id="PF25198"/>
    </source>
</evidence>
<dbReference type="Pfam" id="PF05504">
    <property type="entry name" value="Spore_GerAC"/>
    <property type="match status" value="1"/>
</dbReference>
<protein>
    <submittedName>
        <fullName evidence="10">Ger(X)C family spore germination protein</fullName>
    </submittedName>
</protein>
<dbReference type="RefSeq" id="WP_175372184.1">
    <property type="nucleotide sequence ID" value="NZ_JABWCS010000210.1"/>
</dbReference>
<dbReference type="PANTHER" id="PTHR35789">
    <property type="entry name" value="SPORE GERMINATION PROTEIN B3"/>
    <property type="match status" value="1"/>
</dbReference>
<dbReference type="AlphaFoldDB" id="A0A850EKZ1"/>
<dbReference type="InterPro" id="IPR046953">
    <property type="entry name" value="Spore_GerAC-like_C"/>
</dbReference>
<evidence type="ECO:0000313" key="11">
    <source>
        <dbReference type="Proteomes" id="UP000564806"/>
    </source>
</evidence>
<evidence type="ECO:0000256" key="5">
    <source>
        <dbReference type="ARBA" id="ARBA00023136"/>
    </source>
</evidence>
<reference evidence="10" key="1">
    <citation type="submission" date="2020-06" db="EMBL/GenBank/DDBJ databases">
        <title>Paenibacillus sp. nov., isolated from soil.</title>
        <authorList>
            <person name="Seo Y.L."/>
        </authorList>
    </citation>
    <scope>NUCLEOTIDE SEQUENCE [LARGE SCALE GENOMIC DNA]</scope>
    <source>
        <strain evidence="10">JW14</strain>
    </source>
</reference>
<dbReference type="PANTHER" id="PTHR35789:SF1">
    <property type="entry name" value="SPORE GERMINATION PROTEIN B3"/>
    <property type="match status" value="1"/>
</dbReference>
<dbReference type="Gene3D" id="3.30.300.210">
    <property type="entry name" value="Nutrient germinant receptor protein C, domain 3"/>
    <property type="match status" value="1"/>
</dbReference>
<dbReference type="EMBL" id="JABWCS010000210">
    <property type="protein sequence ID" value="NUU61678.1"/>
    <property type="molecule type" value="Genomic_DNA"/>
</dbReference>
<organism evidence="10 11">
    <name type="scientific">Paenibacillus agri</name>
    <dbReference type="NCBI Taxonomy" id="2744309"/>
    <lineage>
        <taxon>Bacteria</taxon>
        <taxon>Bacillati</taxon>
        <taxon>Bacillota</taxon>
        <taxon>Bacilli</taxon>
        <taxon>Bacillales</taxon>
        <taxon>Paenibacillaceae</taxon>
        <taxon>Paenibacillus</taxon>
    </lineage>
</organism>
<dbReference type="PROSITE" id="PS51257">
    <property type="entry name" value="PROKAR_LIPOPROTEIN"/>
    <property type="match status" value="1"/>
</dbReference>
<keyword evidence="5" id="KW-0472">Membrane</keyword>
<evidence type="ECO:0000256" key="2">
    <source>
        <dbReference type="ARBA" id="ARBA00007886"/>
    </source>
</evidence>
<keyword evidence="3" id="KW-0309">Germination</keyword>
<dbReference type="Pfam" id="PF25198">
    <property type="entry name" value="Spore_GerAC_N"/>
    <property type="match status" value="1"/>
</dbReference>
<feature type="domain" description="Spore germination GerAC-like C-terminal" evidence="8">
    <location>
        <begin position="209"/>
        <end position="373"/>
    </location>
</feature>
<comment type="subcellular location">
    <subcellularLocation>
        <location evidence="1">Membrane</location>
        <topology evidence="1">Lipid-anchor</topology>
    </subcellularLocation>
</comment>
<feature type="domain" description="Spore germination protein N-terminal" evidence="9">
    <location>
        <begin position="25"/>
        <end position="195"/>
    </location>
</feature>
<keyword evidence="7" id="KW-0449">Lipoprotein</keyword>
<dbReference type="InterPro" id="IPR008844">
    <property type="entry name" value="Spore_GerAC-like"/>
</dbReference>
<dbReference type="GO" id="GO:0016020">
    <property type="term" value="C:membrane"/>
    <property type="evidence" value="ECO:0007669"/>
    <property type="project" value="UniProtKB-SubCell"/>
</dbReference>
<comment type="similarity">
    <text evidence="2">Belongs to the GerABKC lipoprotein family.</text>
</comment>
<gene>
    <name evidence="10" type="ORF">HPT30_15145</name>
</gene>
<proteinExistence type="inferred from homology"/>
<keyword evidence="4" id="KW-0732">Signal</keyword>
<dbReference type="Proteomes" id="UP000564806">
    <property type="component" value="Unassembled WGS sequence"/>
</dbReference>
<dbReference type="InterPro" id="IPR057336">
    <property type="entry name" value="GerAC_N"/>
</dbReference>
<evidence type="ECO:0000256" key="1">
    <source>
        <dbReference type="ARBA" id="ARBA00004635"/>
    </source>
</evidence>
<evidence type="ECO:0000256" key="4">
    <source>
        <dbReference type="ARBA" id="ARBA00022729"/>
    </source>
</evidence>
<dbReference type="GO" id="GO:0009847">
    <property type="term" value="P:spore germination"/>
    <property type="evidence" value="ECO:0007669"/>
    <property type="project" value="InterPro"/>
</dbReference>
<evidence type="ECO:0000256" key="7">
    <source>
        <dbReference type="ARBA" id="ARBA00023288"/>
    </source>
</evidence>
<evidence type="ECO:0000259" key="8">
    <source>
        <dbReference type="Pfam" id="PF05504"/>
    </source>
</evidence>
<sequence length="384" mass="43214">MIRLGRVLFILLSLLPLLSLFGCWNYKEVDDMSIVAGVALDKDEKSGKLLLTVEMVDTKGGLQQTQAGFKILTLAGDTMFDIVRNMISMTGKKLFWSHAKVIILSEEIAREGMVKVIDWYSRDTGTRSDVYIFVSKEKTAREILMMNSTSESIMSFELAQMMLDERNSSTAPVVEIWDFIDKLESSGKSAMAPLIYVHRADGRGNERVSGTAVFSKDKMVGMLSGTESKYMLFAQDKVKGGVLPVDAGDGHPVYSLEIQSSRTKVRPSWIHDKLQIQVDMETQMNLDEVMTSNGFTHFDAKKAIEERAEEILQENITNLIHKVQKEYHADVFGFGEKIHENMPSTWKKINKDWSNEFSKLAVVVRSQVTINSSAKTTRSIKIGD</sequence>
<dbReference type="NCBIfam" id="TIGR02887">
    <property type="entry name" value="spore_ger_x_C"/>
    <property type="match status" value="1"/>
</dbReference>
<evidence type="ECO:0000256" key="3">
    <source>
        <dbReference type="ARBA" id="ARBA00022544"/>
    </source>
</evidence>
<keyword evidence="11" id="KW-1185">Reference proteome</keyword>
<dbReference type="InterPro" id="IPR038501">
    <property type="entry name" value="Spore_GerAC_C_sf"/>
</dbReference>
<name>A0A850EKZ1_9BACL</name>
<evidence type="ECO:0000313" key="10">
    <source>
        <dbReference type="EMBL" id="NUU61678.1"/>
    </source>
</evidence>
<comment type="caution">
    <text evidence="10">The sequence shown here is derived from an EMBL/GenBank/DDBJ whole genome shotgun (WGS) entry which is preliminary data.</text>
</comment>
<accession>A0A850EKZ1</accession>